<dbReference type="AlphaFoldDB" id="A0A815SLJ9"/>
<feature type="non-terminal residue" evidence="2">
    <location>
        <position position="1"/>
    </location>
</feature>
<protein>
    <submittedName>
        <fullName evidence="2">Uncharacterized protein</fullName>
    </submittedName>
</protein>
<dbReference type="EMBL" id="CAJOBC010087284">
    <property type="protein sequence ID" value="CAF4354825.1"/>
    <property type="molecule type" value="Genomic_DNA"/>
</dbReference>
<evidence type="ECO:0000313" key="4">
    <source>
        <dbReference type="EMBL" id="CAF4354825.1"/>
    </source>
</evidence>
<reference evidence="2" key="1">
    <citation type="submission" date="2021-02" db="EMBL/GenBank/DDBJ databases">
        <authorList>
            <person name="Nowell W R."/>
        </authorList>
    </citation>
    <scope>NUCLEOTIDE SEQUENCE</scope>
</reference>
<organism evidence="2 5">
    <name type="scientific">Didymodactylos carnosus</name>
    <dbReference type="NCBI Taxonomy" id="1234261"/>
    <lineage>
        <taxon>Eukaryota</taxon>
        <taxon>Metazoa</taxon>
        <taxon>Spiralia</taxon>
        <taxon>Gnathifera</taxon>
        <taxon>Rotifera</taxon>
        <taxon>Eurotatoria</taxon>
        <taxon>Bdelloidea</taxon>
        <taxon>Philodinida</taxon>
        <taxon>Philodinidae</taxon>
        <taxon>Didymodactylos</taxon>
    </lineage>
</organism>
<dbReference type="Proteomes" id="UP000677228">
    <property type="component" value="Unassembled WGS sequence"/>
</dbReference>
<dbReference type="EMBL" id="CAJNOQ010021792">
    <property type="protein sequence ID" value="CAF1491888.1"/>
    <property type="molecule type" value="Genomic_DNA"/>
</dbReference>
<evidence type="ECO:0000313" key="2">
    <source>
        <dbReference type="EMBL" id="CAF1491888.1"/>
    </source>
</evidence>
<gene>
    <name evidence="2" type="ORF">GPM918_LOCUS36294</name>
    <name evidence="1" type="ORF">OVA965_LOCUS27484</name>
    <name evidence="4" type="ORF">SRO942_LOCUS37023</name>
    <name evidence="3" type="ORF">TMI583_LOCUS28228</name>
</gene>
<accession>A0A815SLJ9</accession>
<evidence type="ECO:0000313" key="3">
    <source>
        <dbReference type="EMBL" id="CAF4082588.1"/>
    </source>
</evidence>
<evidence type="ECO:0000313" key="1">
    <source>
        <dbReference type="EMBL" id="CAF1277539.1"/>
    </source>
</evidence>
<dbReference type="Proteomes" id="UP000663829">
    <property type="component" value="Unassembled WGS sequence"/>
</dbReference>
<dbReference type="EMBL" id="CAJNOK010018180">
    <property type="protein sequence ID" value="CAF1277539.1"/>
    <property type="molecule type" value="Genomic_DNA"/>
</dbReference>
<dbReference type="Proteomes" id="UP000682733">
    <property type="component" value="Unassembled WGS sequence"/>
</dbReference>
<sequence length="63" mass="7321">DENQLILKHPAEETNSEMLSYWKELLPQRFHYKQIMFNGSTKVKESNGAVNAIMENLISLELV</sequence>
<evidence type="ECO:0000313" key="5">
    <source>
        <dbReference type="Proteomes" id="UP000663829"/>
    </source>
</evidence>
<proteinExistence type="predicted"/>
<name>A0A815SLJ9_9BILA</name>
<keyword evidence="5" id="KW-1185">Reference proteome</keyword>
<dbReference type="EMBL" id="CAJOBA010039741">
    <property type="protein sequence ID" value="CAF4082588.1"/>
    <property type="molecule type" value="Genomic_DNA"/>
</dbReference>
<comment type="caution">
    <text evidence="2">The sequence shown here is derived from an EMBL/GenBank/DDBJ whole genome shotgun (WGS) entry which is preliminary data.</text>
</comment>
<dbReference type="Proteomes" id="UP000681722">
    <property type="component" value="Unassembled WGS sequence"/>
</dbReference>